<sequence length="1140" mass="128537">MRVGKFQPKGGEDVNFRNAEELFETRSAVEIRDVEAQTRKEIEAKKEELRQLVGASYRDLIDSADSILQMKKSCELVTENIQKMEEGFQFLKRNVTTVPASFEEDRDRKTREKLYGVGSRVKYIVDTPEKIWGCLDEHLYLEGSERYLRAREVHTLLTETTEKNEKKELLSNFPLLRHQWPLVETFRTQISQRSRDRLQESGLKVEDYAVALAAVAVIEELSSSQVFSLFLDSRKLWLKGYLRAAVASRVKLGRERATESGEPIGIELGASEGIKDEHSIAFIFCKLVGMIQSSLWHTGELFLEVSNGKQLPLLFSTILTAPPSTQLFGGIPDPEGEVCLWKVHREKMENLMTLLPGKFIAESCLSWLNACAEEIYSEGKLLVDSIDSSKELAEIETYVRGDINKQTALSGSLDWLKGAFGQAVSLPWEFLSELLLQQPTNLWDIVFENMFVRRAKDVINKGFQEVQIRQIIQEHLQVLEQSFSAHLSSPTAELNNAIKSTFKSKSDRDFSEGFRSIFKDSKSLTRPRLLRGNIRSTWQFTSDDREWLGSSTSNQSSDVTTIKDNIDQSFRAILEDLVNFLQGPQSVSRKEELAPYLQQQCFSCMSTIVKDVEESLKLLAESLKQASNFFAGTSGENADAILKKKLDVYVTVEKALLLGRLSIFLGENSSSLPLILGPSKLWDIKDKATISRSSSSVMNRLSWLEGKQSPLEVRGRWWGKRWNDWASGEKPDQGTSMLRDLQERLRNQSIIAHTMWISWSMEELSKSLWKELLKDECLSTTVSLKGWEETILKQEEEGGIEVEVKMSLPAMTSPYVVAFLFSGCQEIYRVGGHAVDKVVLQLFAWKLLDKVLKGYEDLLSSSSLLEGRISEKGLLQLLFDVRFLVDVMSGGQGSVLDNSKLIDDNKFALSILTIKWDQQEIQGKVLTQGQEHRITNLLSNMSSRLDPIDWATYEPHLWENERRSYQRSAVLFGFFTQLNRMYIDTAPRFVSNADTNTLSMSATVPRFTYLPISAPNLSISGPLSSVSRTNNLREGSPWNAYVINEDSSKYKFEEASSPSSAIGARPLLKSLMGQVGSRFGEGTFRLGSMISDGQVGKLKDKSAAAISTFGEMLPAQAAGLLSSLTASATKLENYDTWRVP</sequence>
<dbReference type="Proteomes" id="UP001162992">
    <property type="component" value="Chromosome 13"/>
</dbReference>
<gene>
    <name evidence="1" type="ORF">O6H91_13G005300</name>
</gene>
<keyword evidence="2" id="KW-1185">Reference proteome</keyword>
<name>A0ACC2BRV0_DIPCM</name>
<accession>A0ACC2BRV0</accession>
<reference evidence="2" key="1">
    <citation type="journal article" date="2024" name="Proc. Natl. Acad. Sci. U.S.A.">
        <title>Extraordinary preservation of gene collinearity over three hundred million years revealed in homosporous lycophytes.</title>
        <authorList>
            <person name="Li C."/>
            <person name="Wickell D."/>
            <person name="Kuo L.Y."/>
            <person name="Chen X."/>
            <person name="Nie B."/>
            <person name="Liao X."/>
            <person name="Peng D."/>
            <person name="Ji J."/>
            <person name="Jenkins J."/>
            <person name="Williams M."/>
            <person name="Shu S."/>
            <person name="Plott C."/>
            <person name="Barry K."/>
            <person name="Rajasekar S."/>
            <person name="Grimwood J."/>
            <person name="Han X."/>
            <person name="Sun S."/>
            <person name="Hou Z."/>
            <person name="He W."/>
            <person name="Dai G."/>
            <person name="Sun C."/>
            <person name="Schmutz J."/>
            <person name="Leebens-Mack J.H."/>
            <person name="Li F.W."/>
            <person name="Wang L."/>
        </authorList>
    </citation>
    <scope>NUCLEOTIDE SEQUENCE [LARGE SCALE GENOMIC DNA]</scope>
    <source>
        <strain evidence="2">cv. PW_Plant_1</strain>
    </source>
</reference>
<protein>
    <submittedName>
        <fullName evidence="1">Uncharacterized protein</fullName>
    </submittedName>
</protein>
<proteinExistence type="predicted"/>
<organism evidence="1 2">
    <name type="scientific">Diphasiastrum complanatum</name>
    <name type="common">Issler's clubmoss</name>
    <name type="synonym">Lycopodium complanatum</name>
    <dbReference type="NCBI Taxonomy" id="34168"/>
    <lineage>
        <taxon>Eukaryota</taxon>
        <taxon>Viridiplantae</taxon>
        <taxon>Streptophyta</taxon>
        <taxon>Embryophyta</taxon>
        <taxon>Tracheophyta</taxon>
        <taxon>Lycopodiopsida</taxon>
        <taxon>Lycopodiales</taxon>
        <taxon>Lycopodiaceae</taxon>
        <taxon>Lycopodioideae</taxon>
        <taxon>Diphasiastrum</taxon>
    </lineage>
</organism>
<dbReference type="EMBL" id="CM055104">
    <property type="protein sequence ID" value="KAJ7532480.1"/>
    <property type="molecule type" value="Genomic_DNA"/>
</dbReference>
<comment type="caution">
    <text evidence="1">The sequence shown here is derived from an EMBL/GenBank/DDBJ whole genome shotgun (WGS) entry which is preliminary data.</text>
</comment>
<evidence type="ECO:0000313" key="2">
    <source>
        <dbReference type="Proteomes" id="UP001162992"/>
    </source>
</evidence>
<evidence type="ECO:0000313" key="1">
    <source>
        <dbReference type="EMBL" id="KAJ7532480.1"/>
    </source>
</evidence>